<evidence type="ECO:0000313" key="8">
    <source>
        <dbReference type="EMBL" id="KAG0481447.1"/>
    </source>
</evidence>
<protein>
    <submittedName>
        <fullName evidence="8">Uncharacterized protein</fullName>
    </submittedName>
</protein>
<comment type="subcellular location">
    <subcellularLocation>
        <location evidence="1">Plastid</location>
        <location evidence="1">Chloroplast membrane</location>
        <topology evidence="1">Multi-pass membrane protein</topology>
    </subcellularLocation>
</comment>
<evidence type="ECO:0000256" key="7">
    <source>
        <dbReference type="SAM" id="Phobius"/>
    </source>
</evidence>
<name>A0A835V105_VANPL</name>
<dbReference type="Gene3D" id="1.10.357.140">
    <property type="entry name" value="UbiA prenyltransferase"/>
    <property type="match status" value="1"/>
</dbReference>
<evidence type="ECO:0000256" key="4">
    <source>
        <dbReference type="ARBA" id="ARBA00022692"/>
    </source>
</evidence>
<feature type="transmembrane region" description="Helical" evidence="7">
    <location>
        <begin position="103"/>
        <end position="126"/>
    </location>
</feature>
<evidence type="ECO:0000256" key="5">
    <source>
        <dbReference type="ARBA" id="ARBA00022989"/>
    </source>
</evidence>
<dbReference type="GO" id="GO:0016765">
    <property type="term" value="F:transferase activity, transferring alkyl or aryl (other than methyl) groups"/>
    <property type="evidence" value="ECO:0007669"/>
    <property type="project" value="InterPro"/>
</dbReference>
<dbReference type="InterPro" id="IPR000537">
    <property type="entry name" value="UbiA_prenyltransferase"/>
</dbReference>
<dbReference type="AlphaFoldDB" id="A0A835V105"/>
<proteinExistence type="inferred from homology"/>
<evidence type="ECO:0000313" key="9">
    <source>
        <dbReference type="Proteomes" id="UP000636800"/>
    </source>
</evidence>
<keyword evidence="6 7" id="KW-0472">Membrane</keyword>
<dbReference type="Proteomes" id="UP000636800">
    <property type="component" value="Chromosome 5"/>
</dbReference>
<reference evidence="8 9" key="1">
    <citation type="journal article" date="2020" name="Nat. Food">
        <title>A phased Vanilla planifolia genome enables genetic improvement of flavour and production.</title>
        <authorList>
            <person name="Hasing T."/>
            <person name="Tang H."/>
            <person name="Brym M."/>
            <person name="Khazi F."/>
            <person name="Huang T."/>
            <person name="Chambers A.H."/>
        </authorList>
    </citation>
    <scope>NUCLEOTIDE SEQUENCE [LARGE SCALE GENOMIC DNA]</scope>
    <source>
        <tissue evidence="8">Leaf</tissue>
    </source>
</reference>
<keyword evidence="3" id="KW-0808">Transferase</keyword>
<dbReference type="OrthoDB" id="621651at2759"/>
<comment type="similarity">
    <text evidence="2">Belongs to the UbiA prenyltransferase family.</text>
</comment>
<evidence type="ECO:0000256" key="6">
    <source>
        <dbReference type="ARBA" id="ARBA00023136"/>
    </source>
</evidence>
<organism evidence="8 9">
    <name type="scientific">Vanilla planifolia</name>
    <name type="common">Vanilla</name>
    <dbReference type="NCBI Taxonomy" id="51239"/>
    <lineage>
        <taxon>Eukaryota</taxon>
        <taxon>Viridiplantae</taxon>
        <taxon>Streptophyta</taxon>
        <taxon>Embryophyta</taxon>
        <taxon>Tracheophyta</taxon>
        <taxon>Spermatophyta</taxon>
        <taxon>Magnoliopsida</taxon>
        <taxon>Liliopsida</taxon>
        <taxon>Asparagales</taxon>
        <taxon>Orchidaceae</taxon>
        <taxon>Vanilloideae</taxon>
        <taxon>Vanilleae</taxon>
        <taxon>Vanilla</taxon>
    </lineage>
</organism>
<dbReference type="PANTHER" id="PTHR43009">
    <property type="entry name" value="HOMOGENTISATE SOLANESYLTRANSFERASE, CHLOROPLASTIC"/>
    <property type="match status" value="1"/>
</dbReference>
<evidence type="ECO:0000256" key="1">
    <source>
        <dbReference type="ARBA" id="ARBA00004508"/>
    </source>
</evidence>
<keyword evidence="5 7" id="KW-1133">Transmembrane helix</keyword>
<sequence length="162" mass="18287">MRDIPDIEGDRKHGINSLATRLGKEKMLSHVSLASILWTKAKATDLEKNDEITAFYMLIWKAISSFSCLIVYTNGVNQLFDMEIDKVNKPYLPLVSGEMSLQMGFAIVCASALMILSHVSLASILWTKAKTTDLEKNDEITAFYMLIWKLVYAEHCLIPLVK</sequence>
<keyword evidence="4 7" id="KW-0812">Transmembrane</keyword>
<keyword evidence="9" id="KW-1185">Reference proteome</keyword>
<dbReference type="EMBL" id="JADCNL010000005">
    <property type="protein sequence ID" value="KAG0481447.1"/>
    <property type="molecule type" value="Genomic_DNA"/>
</dbReference>
<gene>
    <name evidence="8" type="ORF">HPP92_012305</name>
</gene>
<feature type="transmembrane region" description="Helical" evidence="7">
    <location>
        <begin position="52"/>
        <end position="72"/>
    </location>
</feature>
<accession>A0A835V105</accession>
<evidence type="ECO:0000256" key="3">
    <source>
        <dbReference type="ARBA" id="ARBA00022679"/>
    </source>
</evidence>
<dbReference type="GO" id="GO:0016020">
    <property type="term" value="C:membrane"/>
    <property type="evidence" value="ECO:0007669"/>
    <property type="project" value="UniProtKB-SubCell"/>
</dbReference>
<dbReference type="Pfam" id="PF01040">
    <property type="entry name" value="UbiA"/>
    <property type="match status" value="1"/>
</dbReference>
<evidence type="ECO:0000256" key="2">
    <source>
        <dbReference type="ARBA" id="ARBA00005985"/>
    </source>
</evidence>
<comment type="caution">
    <text evidence="8">The sequence shown here is derived from an EMBL/GenBank/DDBJ whole genome shotgun (WGS) entry which is preliminary data.</text>
</comment>
<dbReference type="PANTHER" id="PTHR43009:SF7">
    <property type="entry name" value="HOMOGENTISATE GERANYLGERANYLTRANSFERASE, CHLOROPLASTIC"/>
    <property type="match status" value="1"/>
</dbReference>
<dbReference type="InterPro" id="IPR044878">
    <property type="entry name" value="UbiA_sf"/>
</dbReference>